<dbReference type="Proteomes" id="UP000261340">
    <property type="component" value="Unplaced"/>
</dbReference>
<evidence type="ECO:0000256" key="1">
    <source>
        <dbReference type="SAM" id="Phobius"/>
    </source>
</evidence>
<keyword evidence="1" id="KW-0812">Transmembrane</keyword>
<protein>
    <submittedName>
        <fullName evidence="2">Uncharacterized protein</fullName>
    </submittedName>
</protein>
<feature type="transmembrane region" description="Helical" evidence="1">
    <location>
        <begin position="6"/>
        <end position="30"/>
    </location>
</feature>
<dbReference type="STRING" id="61819.ENSACIP00000022792"/>
<dbReference type="AlphaFoldDB" id="A0A3Q0SIE1"/>
<dbReference type="Ensembl" id="ENSACIT00000023396.1">
    <property type="protein sequence ID" value="ENSACIP00000022792.1"/>
    <property type="gene ID" value="ENSACIG00000017733.1"/>
</dbReference>
<evidence type="ECO:0000313" key="3">
    <source>
        <dbReference type="Proteomes" id="UP000261340"/>
    </source>
</evidence>
<organism evidence="2 3">
    <name type="scientific">Amphilophus citrinellus</name>
    <name type="common">Midas cichlid</name>
    <name type="synonym">Cichlasoma citrinellum</name>
    <dbReference type="NCBI Taxonomy" id="61819"/>
    <lineage>
        <taxon>Eukaryota</taxon>
        <taxon>Metazoa</taxon>
        <taxon>Chordata</taxon>
        <taxon>Craniata</taxon>
        <taxon>Vertebrata</taxon>
        <taxon>Euteleostomi</taxon>
        <taxon>Actinopterygii</taxon>
        <taxon>Neopterygii</taxon>
        <taxon>Teleostei</taxon>
        <taxon>Neoteleostei</taxon>
        <taxon>Acanthomorphata</taxon>
        <taxon>Ovalentaria</taxon>
        <taxon>Cichlomorphae</taxon>
        <taxon>Cichliformes</taxon>
        <taxon>Cichlidae</taxon>
        <taxon>New World cichlids</taxon>
        <taxon>Cichlasomatinae</taxon>
        <taxon>Heroini</taxon>
        <taxon>Amphilophus</taxon>
    </lineage>
</organism>
<sequence length="72" mass="7575">MARSKARVYTCCALMLLCVVAIIVCVVVLVRRKCPAAAVAADSGKCSEIGRNKIADTSGRNELPSKGGWPVP</sequence>
<reference evidence="2" key="1">
    <citation type="submission" date="2025-08" db="UniProtKB">
        <authorList>
            <consortium name="Ensembl"/>
        </authorList>
    </citation>
    <scope>IDENTIFICATION</scope>
</reference>
<accession>A0A3Q0SIE1</accession>
<reference evidence="2" key="2">
    <citation type="submission" date="2025-09" db="UniProtKB">
        <authorList>
            <consortium name="Ensembl"/>
        </authorList>
    </citation>
    <scope>IDENTIFICATION</scope>
</reference>
<keyword evidence="1" id="KW-1133">Transmembrane helix</keyword>
<name>A0A3Q0SIE1_AMPCI</name>
<keyword evidence="1" id="KW-0472">Membrane</keyword>
<keyword evidence="3" id="KW-1185">Reference proteome</keyword>
<evidence type="ECO:0000313" key="2">
    <source>
        <dbReference type="Ensembl" id="ENSACIP00000022792.1"/>
    </source>
</evidence>
<proteinExistence type="predicted"/>